<evidence type="ECO:0000259" key="3">
    <source>
        <dbReference type="Pfam" id="PF03107"/>
    </source>
</evidence>
<dbReference type="EMBL" id="JBFOLK010000014">
    <property type="protein sequence ID" value="KAL2461315.1"/>
    <property type="molecule type" value="Genomic_DNA"/>
</dbReference>
<proteinExistence type="predicted"/>
<dbReference type="Pfam" id="PF03107">
    <property type="entry name" value="C1_2"/>
    <property type="match status" value="2"/>
</dbReference>
<keyword evidence="2" id="KW-0175">Coiled coil</keyword>
<name>A0ABD1PBP0_9LAMI</name>
<organism evidence="4 5">
    <name type="scientific">Abeliophyllum distichum</name>
    <dbReference type="NCBI Taxonomy" id="126358"/>
    <lineage>
        <taxon>Eukaryota</taxon>
        <taxon>Viridiplantae</taxon>
        <taxon>Streptophyta</taxon>
        <taxon>Embryophyta</taxon>
        <taxon>Tracheophyta</taxon>
        <taxon>Spermatophyta</taxon>
        <taxon>Magnoliopsida</taxon>
        <taxon>eudicotyledons</taxon>
        <taxon>Gunneridae</taxon>
        <taxon>Pentapetalae</taxon>
        <taxon>asterids</taxon>
        <taxon>lamiids</taxon>
        <taxon>Lamiales</taxon>
        <taxon>Oleaceae</taxon>
        <taxon>Forsythieae</taxon>
        <taxon>Abeliophyllum</taxon>
    </lineage>
</organism>
<feature type="domain" description="DC1" evidence="3">
    <location>
        <begin position="60"/>
        <end position="104"/>
    </location>
</feature>
<gene>
    <name evidence="4" type="ORF">Adt_44735</name>
</gene>
<evidence type="ECO:0000313" key="4">
    <source>
        <dbReference type="EMBL" id="KAL2461315.1"/>
    </source>
</evidence>
<dbReference type="InterPro" id="IPR046349">
    <property type="entry name" value="C1-like_sf"/>
</dbReference>
<dbReference type="PANTHER" id="PTHR46288:SF68">
    <property type="entry name" value="DC1 DOMAIN-CONTAINING PROTEIN"/>
    <property type="match status" value="1"/>
</dbReference>
<evidence type="ECO:0000256" key="1">
    <source>
        <dbReference type="ARBA" id="ARBA00022737"/>
    </source>
</evidence>
<reference evidence="5" key="1">
    <citation type="submission" date="2024-07" db="EMBL/GenBank/DDBJ databases">
        <title>Two chromosome-level genome assemblies of Korean endemic species Abeliophyllum distichum and Forsythia ovata (Oleaceae).</title>
        <authorList>
            <person name="Jang H."/>
        </authorList>
    </citation>
    <scope>NUCLEOTIDE SEQUENCE [LARGE SCALE GENOMIC DNA]</scope>
</reference>
<feature type="domain" description="DC1" evidence="3">
    <location>
        <begin position="4"/>
        <end position="49"/>
    </location>
</feature>
<protein>
    <submittedName>
        <fullName evidence="4">Cysteine/Histidine-rich C1 domain family protein</fullName>
    </submittedName>
</protein>
<keyword evidence="5" id="KW-1185">Reference proteome</keyword>
<dbReference type="AlphaFoldDB" id="A0ABD1PBP0"/>
<evidence type="ECO:0000313" key="5">
    <source>
        <dbReference type="Proteomes" id="UP001604336"/>
    </source>
</evidence>
<dbReference type="Proteomes" id="UP001604336">
    <property type="component" value="Unassembled WGS sequence"/>
</dbReference>
<dbReference type="InterPro" id="IPR004146">
    <property type="entry name" value="DC1"/>
</dbReference>
<dbReference type="PANTHER" id="PTHR46288">
    <property type="entry name" value="PHORBOL-ESTER/DAG-TYPE DOMAIN-CONTAINING PROTEIN"/>
    <property type="match status" value="1"/>
</dbReference>
<dbReference type="SUPFAM" id="SSF57889">
    <property type="entry name" value="Cysteine-rich domain"/>
    <property type="match status" value="1"/>
</dbReference>
<accession>A0ABD1PBP0</accession>
<sequence>MKHFSHPHDLHIIQVPSENKQRKCFGCKLPLFGSCYTCSSCNFYLHKFCFELPQAAQFESHPKHTLGLLYPPYIQGGCEACGEPCNGFTYNCSLCNFNLHANCASLLETEHKNDRERYIAMFLRHKVSEQKKSTAELGSMKAQNQHNEDEQARIRQMEIESDLQRRRHNLYMQQLKQTSDSIDFMGQIGTSNYTYRY</sequence>
<comment type="caution">
    <text evidence="4">The sequence shown here is derived from an EMBL/GenBank/DDBJ whole genome shotgun (WGS) entry which is preliminary data.</text>
</comment>
<keyword evidence="1" id="KW-0677">Repeat</keyword>
<evidence type="ECO:0000256" key="2">
    <source>
        <dbReference type="SAM" id="Coils"/>
    </source>
</evidence>
<feature type="coiled-coil region" evidence="2">
    <location>
        <begin position="140"/>
        <end position="167"/>
    </location>
</feature>